<comment type="caution">
    <text evidence="2">The sequence shown here is derived from an EMBL/GenBank/DDBJ whole genome shotgun (WGS) entry which is preliminary data.</text>
</comment>
<dbReference type="EMBL" id="CM031813">
    <property type="protein sequence ID" value="KAG6653951.1"/>
    <property type="molecule type" value="Genomic_DNA"/>
</dbReference>
<feature type="compositionally biased region" description="Basic residues" evidence="1">
    <location>
        <begin position="36"/>
        <end position="49"/>
    </location>
</feature>
<proteinExistence type="predicted"/>
<evidence type="ECO:0000313" key="3">
    <source>
        <dbReference type="Proteomes" id="UP000811609"/>
    </source>
</evidence>
<evidence type="ECO:0000256" key="1">
    <source>
        <dbReference type="SAM" id="MobiDB-lite"/>
    </source>
</evidence>
<feature type="compositionally biased region" description="Polar residues" evidence="1">
    <location>
        <begin position="1"/>
        <end position="16"/>
    </location>
</feature>
<organism evidence="2 3">
    <name type="scientific">Carya illinoinensis</name>
    <name type="common">Pecan</name>
    <dbReference type="NCBI Taxonomy" id="32201"/>
    <lineage>
        <taxon>Eukaryota</taxon>
        <taxon>Viridiplantae</taxon>
        <taxon>Streptophyta</taxon>
        <taxon>Embryophyta</taxon>
        <taxon>Tracheophyta</taxon>
        <taxon>Spermatophyta</taxon>
        <taxon>Magnoliopsida</taxon>
        <taxon>eudicotyledons</taxon>
        <taxon>Gunneridae</taxon>
        <taxon>Pentapetalae</taxon>
        <taxon>rosids</taxon>
        <taxon>fabids</taxon>
        <taxon>Fagales</taxon>
        <taxon>Juglandaceae</taxon>
        <taxon>Carya</taxon>
    </lineage>
</organism>
<sequence length="109" mass="12300">MNIKQTHQTNPLTQSILEKIPITKLESRNHPQSSKPKLKKEKNKGKRKSTNSIDYLQIQAETDKITKIHREVERLRRRGTHLALLTSTLERLAVPGGNGAEHEAGSATE</sequence>
<dbReference type="Proteomes" id="UP000811609">
    <property type="component" value="Chromosome 5"/>
</dbReference>
<feature type="region of interest" description="Disordered" evidence="1">
    <location>
        <begin position="1"/>
        <end position="54"/>
    </location>
</feature>
<evidence type="ECO:0000313" key="2">
    <source>
        <dbReference type="EMBL" id="KAG6653951.1"/>
    </source>
</evidence>
<keyword evidence="3" id="KW-1185">Reference proteome</keyword>
<dbReference type="AlphaFoldDB" id="A0A8T1QI28"/>
<accession>A0A8T1QI28</accession>
<reference evidence="2" key="1">
    <citation type="submission" date="2020-12" db="EMBL/GenBank/DDBJ databases">
        <title>WGS assembly of Carya illinoinensis cv. Pawnee.</title>
        <authorList>
            <person name="Platts A."/>
            <person name="Shu S."/>
            <person name="Wright S."/>
            <person name="Barry K."/>
            <person name="Edger P."/>
            <person name="Pires J.C."/>
            <person name="Schmutz J."/>
        </authorList>
    </citation>
    <scope>NUCLEOTIDE SEQUENCE</scope>
    <source>
        <tissue evidence="2">Leaf</tissue>
    </source>
</reference>
<name>A0A8T1QI28_CARIL</name>
<gene>
    <name evidence="2" type="ORF">CIPAW_05G112400</name>
</gene>
<protein>
    <submittedName>
        <fullName evidence="2">Uncharacterized protein</fullName>
    </submittedName>
</protein>